<dbReference type="Pfam" id="PF07500">
    <property type="entry name" value="TFIIS_M"/>
    <property type="match status" value="1"/>
</dbReference>
<proteinExistence type="predicted"/>
<dbReference type="SUPFAM" id="SSF46942">
    <property type="entry name" value="Elongation factor TFIIS domain 2"/>
    <property type="match status" value="1"/>
</dbReference>
<dbReference type="PROSITE" id="PS51321">
    <property type="entry name" value="TFIIS_CENTRAL"/>
    <property type="match status" value="1"/>
</dbReference>
<sequence>MPDNKIRSKSVELLAHALIGQDSSDTSVSDKSTTLASNIEQEIFSQHGQEINNEYKEAVRSHVFNLKDSKNNLRNRLLNDELQPNAFAEMESNEMAAPERRRSNEKLRRESIRESMAINDLQPMKRDLEDPDAGRD</sequence>
<dbReference type="Gene3D" id="1.10.472.30">
    <property type="entry name" value="Transcription elongation factor S-II, central domain"/>
    <property type="match status" value="1"/>
</dbReference>
<feature type="region of interest" description="Disordered" evidence="1">
    <location>
        <begin position="88"/>
        <end position="136"/>
    </location>
</feature>
<evidence type="ECO:0000313" key="3">
    <source>
        <dbReference type="EMBL" id="KAG2189025.1"/>
    </source>
</evidence>
<dbReference type="GO" id="GO:0006368">
    <property type="term" value="P:transcription elongation by RNA polymerase II"/>
    <property type="evidence" value="ECO:0007669"/>
    <property type="project" value="TreeGrafter"/>
</dbReference>
<comment type="caution">
    <text evidence="3">The sequence shown here is derived from an EMBL/GenBank/DDBJ whole genome shotgun (WGS) entry which is preliminary data.</text>
</comment>
<dbReference type="InterPro" id="IPR003618">
    <property type="entry name" value="TFIIS_cen_dom"/>
</dbReference>
<accession>A0A8H7QBG2</accession>
<dbReference type="GO" id="GO:0031440">
    <property type="term" value="P:regulation of mRNA 3'-end processing"/>
    <property type="evidence" value="ECO:0007669"/>
    <property type="project" value="TreeGrafter"/>
</dbReference>
<dbReference type="OrthoDB" id="44867at2759"/>
<dbReference type="PANTHER" id="PTHR11477:SF11">
    <property type="entry name" value="TRANSCRIPTION FACTOR BYE1"/>
    <property type="match status" value="1"/>
</dbReference>
<dbReference type="GO" id="GO:0000977">
    <property type="term" value="F:RNA polymerase II transcription regulatory region sequence-specific DNA binding"/>
    <property type="evidence" value="ECO:0007669"/>
    <property type="project" value="TreeGrafter"/>
</dbReference>
<dbReference type="GO" id="GO:0031564">
    <property type="term" value="P:transcription antitermination"/>
    <property type="evidence" value="ECO:0007669"/>
    <property type="project" value="TreeGrafter"/>
</dbReference>
<dbReference type="PANTHER" id="PTHR11477">
    <property type="entry name" value="TRANSCRIPTION FACTOR S-II ZINC FINGER DOMAIN-CONTAINING PROTEIN"/>
    <property type="match status" value="1"/>
</dbReference>
<dbReference type="Proteomes" id="UP000612746">
    <property type="component" value="Unassembled WGS sequence"/>
</dbReference>
<evidence type="ECO:0000313" key="4">
    <source>
        <dbReference type="Proteomes" id="UP000612746"/>
    </source>
</evidence>
<dbReference type="GO" id="GO:0006362">
    <property type="term" value="P:transcription elongation by RNA polymerase I"/>
    <property type="evidence" value="ECO:0007669"/>
    <property type="project" value="TreeGrafter"/>
</dbReference>
<evidence type="ECO:0000259" key="2">
    <source>
        <dbReference type="PROSITE" id="PS51321"/>
    </source>
</evidence>
<protein>
    <recommendedName>
        <fullName evidence="2">TFIIS central domain-containing protein</fullName>
    </recommendedName>
</protein>
<dbReference type="EMBL" id="JAEPRA010000001">
    <property type="protein sequence ID" value="KAG2189025.1"/>
    <property type="molecule type" value="Genomic_DNA"/>
</dbReference>
<feature type="domain" description="TFIIS central" evidence="2">
    <location>
        <begin position="6"/>
        <end position="123"/>
    </location>
</feature>
<evidence type="ECO:0000256" key="1">
    <source>
        <dbReference type="SAM" id="MobiDB-lite"/>
    </source>
</evidence>
<keyword evidence="4" id="KW-1185">Reference proteome</keyword>
<dbReference type="SMART" id="SM00510">
    <property type="entry name" value="TFS2M"/>
    <property type="match status" value="1"/>
</dbReference>
<dbReference type="InterPro" id="IPR036575">
    <property type="entry name" value="TFIIS_cen_dom_sf"/>
</dbReference>
<dbReference type="GO" id="GO:0005634">
    <property type="term" value="C:nucleus"/>
    <property type="evidence" value="ECO:0007669"/>
    <property type="project" value="TreeGrafter"/>
</dbReference>
<gene>
    <name evidence="3" type="ORF">INT44_004167</name>
</gene>
<feature type="compositionally biased region" description="Basic and acidic residues" evidence="1">
    <location>
        <begin position="123"/>
        <end position="136"/>
    </location>
</feature>
<dbReference type="GO" id="GO:0001139">
    <property type="term" value="F:RNA polymerase II complex recruiting activity"/>
    <property type="evidence" value="ECO:0007669"/>
    <property type="project" value="TreeGrafter"/>
</dbReference>
<name>A0A8H7QBG2_9FUNG</name>
<organism evidence="3 4">
    <name type="scientific">Umbelopsis vinacea</name>
    <dbReference type="NCBI Taxonomy" id="44442"/>
    <lineage>
        <taxon>Eukaryota</taxon>
        <taxon>Fungi</taxon>
        <taxon>Fungi incertae sedis</taxon>
        <taxon>Mucoromycota</taxon>
        <taxon>Mucoromycotina</taxon>
        <taxon>Umbelopsidomycetes</taxon>
        <taxon>Umbelopsidales</taxon>
        <taxon>Umbelopsidaceae</taxon>
        <taxon>Umbelopsis</taxon>
    </lineage>
</organism>
<dbReference type="AlphaFoldDB" id="A0A8H7QBG2"/>
<feature type="compositionally biased region" description="Basic and acidic residues" evidence="1">
    <location>
        <begin position="97"/>
        <end position="113"/>
    </location>
</feature>
<reference evidence="3" key="1">
    <citation type="submission" date="2020-12" db="EMBL/GenBank/DDBJ databases">
        <title>Metabolic potential, ecology and presence of endohyphal bacteria is reflected in genomic diversity of Mucoromycotina.</title>
        <authorList>
            <person name="Muszewska A."/>
            <person name="Okrasinska A."/>
            <person name="Steczkiewicz K."/>
            <person name="Drgas O."/>
            <person name="Orlowska M."/>
            <person name="Perlinska-Lenart U."/>
            <person name="Aleksandrzak-Piekarczyk T."/>
            <person name="Szatraj K."/>
            <person name="Zielenkiewicz U."/>
            <person name="Pilsyk S."/>
            <person name="Malc E."/>
            <person name="Mieczkowski P."/>
            <person name="Kruszewska J.S."/>
            <person name="Biernat P."/>
            <person name="Pawlowska J."/>
        </authorList>
    </citation>
    <scope>NUCLEOTIDE SEQUENCE</scope>
    <source>
        <strain evidence="3">WA0000051536</strain>
    </source>
</reference>